<dbReference type="InterPro" id="IPR050131">
    <property type="entry name" value="Peptidase_S8_subtilisin-like"/>
</dbReference>
<dbReference type="GO" id="GO:0005615">
    <property type="term" value="C:extracellular space"/>
    <property type="evidence" value="ECO:0007669"/>
    <property type="project" value="TreeGrafter"/>
</dbReference>
<evidence type="ECO:0000256" key="5">
    <source>
        <dbReference type="PROSITE-ProRule" id="PRU01240"/>
    </source>
</evidence>
<dbReference type="PROSITE" id="PS00137">
    <property type="entry name" value="SUBTILASE_HIS"/>
    <property type="match status" value="1"/>
</dbReference>
<keyword evidence="3 5" id="KW-0378">Hydrolase</keyword>
<proteinExistence type="inferred from homology"/>
<feature type="active site" description="Charge relay system" evidence="5">
    <location>
        <position position="140"/>
    </location>
</feature>
<evidence type="ECO:0000259" key="7">
    <source>
        <dbReference type="Pfam" id="PF00082"/>
    </source>
</evidence>
<name>A0A4P9XTY9_9FUNG</name>
<sequence>APLLAAEDADLVDDHYIVVLKKDLSSEQLEAHHNLLAAFLAQHGGLSDEGGQNELRHVYEMEGMRGYAGKFSSEVVDRVREAPEVDFVERDSVVYATALQKNAPWGLARISHREALTFRTFNKYPYDARAGSDVTAYIVDTGVNIHHQDFEGRAEWGATIPEGDEDVDGNGHGTHVAGTVAGKRYGVAKKAKIVAVKVLRSNGSGSMSDVVRGVQWVAEAHEAAKLKSKNNKRSASVANMSLGGGYSRALNMAVDAVVDTGVHFAVAAGNDNRDACDYSPASAKNAVTVGASTIEDERAWFSNYGKCTDVFAPGKDITSTWIGSNVATNTISGTSMASPHVCGLMAYLLSLKDNPRDVTPDELKEELIRTSVKGVLEGIPKDTKNRLVFS</sequence>
<keyword evidence="4 5" id="KW-0720">Serine protease</keyword>
<dbReference type="PROSITE" id="PS51892">
    <property type="entry name" value="SUBTILASE"/>
    <property type="match status" value="1"/>
</dbReference>
<dbReference type="AlphaFoldDB" id="A0A4P9XTY9"/>
<dbReference type="SUPFAM" id="SSF52743">
    <property type="entry name" value="Subtilisin-like"/>
    <property type="match status" value="1"/>
</dbReference>
<evidence type="ECO:0000313" key="9">
    <source>
        <dbReference type="EMBL" id="RKP09667.1"/>
    </source>
</evidence>
<dbReference type="STRING" id="78915.A0A4P9XTY9"/>
<comment type="similarity">
    <text evidence="1 5 6">Belongs to the peptidase S8 family.</text>
</comment>
<evidence type="ECO:0000256" key="6">
    <source>
        <dbReference type="RuleBase" id="RU003355"/>
    </source>
</evidence>
<evidence type="ECO:0000256" key="1">
    <source>
        <dbReference type="ARBA" id="ARBA00011073"/>
    </source>
</evidence>
<feature type="domain" description="Peptidase S8/S53" evidence="7">
    <location>
        <begin position="132"/>
        <end position="374"/>
    </location>
</feature>
<evidence type="ECO:0000259" key="8">
    <source>
        <dbReference type="Pfam" id="PF05922"/>
    </source>
</evidence>
<gene>
    <name evidence="9" type="ORF">THASP1DRAFT_1923</name>
</gene>
<dbReference type="InterPro" id="IPR022398">
    <property type="entry name" value="Peptidase_S8_His-AS"/>
</dbReference>
<dbReference type="InterPro" id="IPR037045">
    <property type="entry name" value="S8pro/Inhibitor_I9_sf"/>
</dbReference>
<feature type="non-terminal residue" evidence="9">
    <location>
        <position position="390"/>
    </location>
</feature>
<protein>
    <submittedName>
        <fullName evidence="9">Peptidase S8/S53 domain-containing protein</fullName>
    </submittedName>
</protein>
<feature type="active site" description="Charge relay system" evidence="5">
    <location>
        <position position="172"/>
    </location>
</feature>
<dbReference type="InterPro" id="IPR000209">
    <property type="entry name" value="Peptidase_S8/S53_dom"/>
</dbReference>
<evidence type="ECO:0000256" key="2">
    <source>
        <dbReference type="ARBA" id="ARBA00022670"/>
    </source>
</evidence>
<dbReference type="PANTHER" id="PTHR43806">
    <property type="entry name" value="PEPTIDASE S8"/>
    <property type="match status" value="1"/>
</dbReference>
<dbReference type="PROSITE" id="PS00136">
    <property type="entry name" value="SUBTILASE_ASP"/>
    <property type="match status" value="1"/>
</dbReference>
<accession>A0A4P9XTY9</accession>
<dbReference type="InterPro" id="IPR023828">
    <property type="entry name" value="Peptidase_S8_Ser-AS"/>
</dbReference>
<dbReference type="InterPro" id="IPR015500">
    <property type="entry name" value="Peptidase_S8_subtilisin-rel"/>
</dbReference>
<keyword evidence="2 5" id="KW-0645">Protease</keyword>
<dbReference type="InterPro" id="IPR034193">
    <property type="entry name" value="PCSK9_ProteinaseK-like"/>
</dbReference>
<keyword evidence="10" id="KW-1185">Reference proteome</keyword>
<dbReference type="EMBL" id="KZ992497">
    <property type="protein sequence ID" value="RKP09667.1"/>
    <property type="molecule type" value="Genomic_DNA"/>
</dbReference>
<dbReference type="Pfam" id="PF05922">
    <property type="entry name" value="Inhibitor_I9"/>
    <property type="match status" value="1"/>
</dbReference>
<dbReference type="InterPro" id="IPR036852">
    <property type="entry name" value="Peptidase_S8/S53_dom_sf"/>
</dbReference>
<dbReference type="Gene3D" id="3.30.70.80">
    <property type="entry name" value="Peptidase S8 propeptide/proteinase inhibitor I9"/>
    <property type="match status" value="1"/>
</dbReference>
<dbReference type="PROSITE" id="PS00138">
    <property type="entry name" value="SUBTILASE_SER"/>
    <property type="match status" value="1"/>
</dbReference>
<feature type="active site" description="Charge relay system" evidence="5">
    <location>
        <position position="335"/>
    </location>
</feature>
<evidence type="ECO:0000256" key="4">
    <source>
        <dbReference type="ARBA" id="ARBA00022825"/>
    </source>
</evidence>
<dbReference type="InterPro" id="IPR010259">
    <property type="entry name" value="S8pro/Inhibitor_I9"/>
</dbReference>
<dbReference type="GO" id="GO:0004252">
    <property type="term" value="F:serine-type endopeptidase activity"/>
    <property type="evidence" value="ECO:0007669"/>
    <property type="project" value="UniProtKB-UniRule"/>
</dbReference>
<dbReference type="Proteomes" id="UP000271241">
    <property type="component" value="Unassembled WGS sequence"/>
</dbReference>
<feature type="non-terminal residue" evidence="9">
    <location>
        <position position="1"/>
    </location>
</feature>
<dbReference type="CDD" id="cd04077">
    <property type="entry name" value="Peptidases_S8_PCSK9_ProteinaseK_like"/>
    <property type="match status" value="1"/>
</dbReference>
<dbReference type="Gene3D" id="3.40.50.200">
    <property type="entry name" value="Peptidase S8/S53 domain"/>
    <property type="match status" value="1"/>
</dbReference>
<dbReference type="Pfam" id="PF00082">
    <property type="entry name" value="Peptidase_S8"/>
    <property type="match status" value="1"/>
</dbReference>
<feature type="domain" description="Inhibitor I9" evidence="8">
    <location>
        <begin position="16"/>
        <end position="95"/>
    </location>
</feature>
<reference evidence="10" key="1">
    <citation type="journal article" date="2018" name="Nat. Microbiol.">
        <title>Leveraging single-cell genomics to expand the fungal tree of life.</title>
        <authorList>
            <person name="Ahrendt S.R."/>
            <person name="Quandt C.A."/>
            <person name="Ciobanu D."/>
            <person name="Clum A."/>
            <person name="Salamov A."/>
            <person name="Andreopoulos B."/>
            <person name="Cheng J.F."/>
            <person name="Woyke T."/>
            <person name="Pelin A."/>
            <person name="Henrissat B."/>
            <person name="Reynolds N.K."/>
            <person name="Benny G.L."/>
            <person name="Smith M.E."/>
            <person name="James T.Y."/>
            <person name="Grigoriev I.V."/>
        </authorList>
    </citation>
    <scope>NUCLEOTIDE SEQUENCE [LARGE SCALE GENOMIC DNA]</scope>
    <source>
        <strain evidence="10">RSA 1356</strain>
    </source>
</reference>
<dbReference type="GO" id="GO:0006508">
    <property type="term" value="P:proteolysis"/>
    <property type="evidence" value="ECO:0007669"/>
    <property type="project" value="UniProtKB-KW"/>
</dbReference>
<organism evidence="9 10">
    <name type="scientific">Thamnocephalis sphaerospora</name>
    <dbReference type="NCBI Taxonomy" id="78915"/>
    <lineage>
        <taxon>Eukaryota</taxon>
        <taxon>Fungi</taxon>
        <taxon>Fungi incertae sedis</taxon>
        <taxon>Zoopagomycota</taxon>
        <taxon>Zoopagomycotina</taxon>
        <taxon>Zoopagomycetes</taxon>
        <taxon>Zoopagales</taxon>
        <taxon>Sigmoideomycetaceae</taxon>
        <taxon>Thamnocephalis</taxon>
    </lineage>
</organism>
<evidence type="ECO:0000313" key="10">
    <source>
        <dbReference type="Proteomes" id="UP000271241"/>
    </source>
</evidence>
<dbReference type="OrthoDB" id="206201at2759"/>
<dbReference type="FunFam" id="3.40.50.200:FF:000007">
    <property type="entry name" value="Subtilisin-like serine protease"/>
    <property type="match status" value="1"/>
</dbReference>
<evidence type="ECO:0000256" key="3">
    <source>
        <dbReference type="ARBA" id="ARBA00022801"/>
    </source>
</evidence>
<dbReference type="InterPro" id="IPR023827">
    <property type="entry name" value="Peptidase_S8_Asp-AS"/>
</dbReference>
<dbReference type="PANTHER" id="PTHR43806:SF11">
    <property type="entry name" value="CEREVISIN-RELATED"/>
    <property type="match status" value="1"/>
</dbReference>
<dbReference type="PRINTS" id="PR00723">
    <property type="entry name" value="SUBTILISIN"/>
</dbReference>